<evidence type="ECO:0000256" key="8">
    <source>
        <dbReference type="ARBA" id="ARBA00022777"/>
    </source>
</evidence>
<feature type="transmembrane region" description="Helical" evidence="13">
    <location>
        <begin position="104"/>
        <end position="125"/>
    </location>
</feature>
<dbReference type="SUPFAM" id="SSF47384">
    <property type="entry name" value="Homodimeric domain of signal transducing histidine kinase"/>
    <property type="match status" value="1"/>
</dbReference>
<comment type="caution">
    <text evidence="15">The sequence shown here is derived from an EMBL/GenBank/DDBJ whole genome shotgun (WGS) entry which is preliminary data.</text>
</comment>
<dbReference type="InterPro" id="IPR005467">
    <property type="entry name" value="His_kinase_dom"/>
</dbReference>
<dbReference type="Proteomes" id="UP001500279">
    <property type="component" value="Unassembled WGS sequence"/>
</dbReference>
<evidence type="ECO:0000256" key="2">
    <source>
        <dbReference type="ARBA" id="ARBA00004141"/>
    </source>
</evidence>
<keyword evidence="5" id="KW-0808">Transferase</keyword>
<dbReference type="Pfam" id="PF00512">
    <property type="entry name" value="HisKA"/>
    <property type="match status" value="1"/>
</dbReference>
<keyword evidence="11" id="KW-0902">Two-component regulatory system</keyword>
<dbReference type="PANTHER" id="PTHR45569:SF1">
    <property type="entry name" value="SENSOR PROTEIN KDPD"/>
    <property type="match status" value="1"/>
</dbReference>
<dbReference type="CDD" id="cd00075">
    <property type="entry name" value="HATPase"/>
    <property type="match status" value="1"/>
</dbReference>
<accession>A0ABP3UV66</accession>
<evidence type="ECO:0000256" key="9">
    <source>
        <dbReference type="ARBA" id="ARBA00022840"/>
    </source>
</evidence>
<keyword evidence="16" id="KW-1185">Reference proteome</keyword>
<evidence type="ECO:0000256" key="10">
    <source>
        <dbReference type="ARBA" id="ARBA00022989"/>
    </source>
</evidence>
<keyword evidence="10 13" id="KW-1133">Transmembrane helix</keyword>
<keyword evidence="7" id="KW-0547">Nucleotide-binding</keyword>
<dbReference type="SUPFAM" id="SSF55874">
    <property type="entry name" value="ATPase domain of HSP90 chaperone/DNA topoisomerase II/histidine kinase"/>
    <property type="match status" value="1"/>
</dbReference>
<evidence type="ECO:0000256" key="5">
    <source>
        <dbReference type="ARBA" id="ARBA00022679"/>
    </source>
</evidence>
<dbReference type="InterPro" id="IPR025201">
    <property type="entry name" value="KdpD_TM"/>
</dbReference>
<comment type="subcellular location">
    <subcellularLocation>
        <location evidence="2">Membrane</location>
        <topology evidence="2">Multi-pass membrane protein</topology>
    </subcellularLocation>
</comment>
<evidence type="ECO:0000256" key="3">
    <source>
        <dbReference type="ARBA" id="ARBA00012438"/>
    </source>
</evidence>
<keyword evidence="9" id="KW-0067">ATP-binding</keyword>
<evidence type="ECO:0000256" key="11">
    <source>
        <dbReference type="ARBA" id="ARBA00023012"/>
    </source>
</evidence>
<dbReference type="SMART" id="SM00388">
    <property type="entry name" value="HisKA"/>
    <property type="match status" value="1"/>
</dbReference>
<evidence type="ECO:0000313" key="16">
    <source>
        <dbReference type="Proteomes" id="UP001500279"/>
    </source>
</evidence>
<keyword evidence="8" id="KW-0418">Kinase</keyword>
<dbReference type="InterPro" id="IPR052023">
    <property type="entry name" value="Histidine_kinase_KdpD"/>
</dbReference>
<keyword evidence="4" id="KW-0597">Phosphoprotein</keyword>
<name>A0ABP3UV66_9BURK</name>
<dbReference type="InterPro" id="IPR036890">
    <property type="entry name" value="HATPase_C_sf"/>
</dbReference>
<dbReference type="PRINTS" id="PR00344">
    <property type="entry name" value="BCTRLSENSOR"/>
</dbReference>
<evidence type="ECO:0000256" key="6">
    <source>
        <dbReference type="ARBA" id="ARBA00022692"/>
    </source>
</evidence>
<evidence type="ECO:0000256" key="13">
    <source>
        <dbReference type="SAM" id="Phobius"/>
    </source>
</evidence>
<sequence>MNMARVPSEASVAPAAAQPHGLRLLMRPHPAWGLLIWGLAAGLMAWLDGHVDLAGLAMLPVLAAALAALCLPLGVSLALSALAVLAFNWWFVPPRGSFQVDLRHHALLLGAMLLVNWIVTWLMVAQRRLAAQLARQARHAHQLRELGEALRAVDDPLEHAGLLFSHLAREFQGAPVLMLLQQPKLPATDLPEAVRWFGEPDDDTRVGLWLCLRQSRAMGPGTGRHEELRQWLLPLRGRHGARGAVSLPLDENWLNALAQAVGTGDSPALPEAMRAHAQALCDQMGAALEHAQAARLTTQARQLAQEHATRNALLAAISHDYRTPLATMLGAASSLQDQGDRLSAAQRRTLLATVIDEIGRLGELTENTLQLARLSSPGVQLRLDWESAEDIVGAAMRRAGQRHPQGALRARVEPGLPLLRCDALLLAQLLDNLIANALKYGGDSPVELLARAQPGHWVLAVRDRGPGVPPEWRQRIFDVFQRGPVDLAATERGGRSGAGVGLAVCRAIAEAHGGMLRLRARGHGGSSFECWLPLGEAAPEPAKEATA</sequence>
<dbReference type="PANTHER" id="PTHR45569">
    <property type="entry name" value="SENSOR PROTEIN KDPD"/>
    <property type="match status" value="1"/>
</dbReference>
<evidence type="ECO:0000313" key="15">
    <source>
        <dbReference type="EMBL" id="GAA0743118.1"/>
    </source>
</evidence>
<evidence type="ECO:0000256" key="1">
    <source>
        <dbReference type="ARBA" id="ARBA00000085"/>
    </source>
</evidence>
<proteinExistence type="predicted"/>
<dbReference type="Gene3D" id="3.30.565.10">
    <property type="entry name" value="Histidine kinase-like ATPase, C-terminal domain"/>
    <property type="match status" value="1"/>
</dbReference>
<dbReference type="InterPro" id="IPR036097">
    <property type="entry name" value="HisK_dim/P_sf"/>
</dbReference>
<dbReference type="Pfam" id="PF02518">
    <property type="entry name" value="HATPase_c"/>
    <property type="match status" value="1"/>
</dbReference>
<dbReference type="Gene3D" id="1.20.120.620">
    <property type="entry name" value="Backbone structure of the membrane domain of e. Coli histidine kinase receptor kdpd"/>
    <property type="match status" value="1"/>
</dbReference>
<dbReference type="InterPro" id="IPR004358">
    <property type="entry name" value="Sig_transdc_His_kin-like_C"/>
</dbReference>
<organism evidence="15 16">
    <name type="scientific">Ideonella azotifigens</name>
    <dbReference type="NCBI Taxonomy" id="513160"/>
    <lineage>
        <taxon>Bacteria</taxon>
        <taxon>Pseudomonadati</taxon>
        <taxon>Pseudomonadota</taxon>
        <taxon>Betaproteobacteria</taxon>
        <taxon>Burkholderiales</taxon>
        <taxon>Sphaerotilaceae</taxon>
        <taxon>Ideonella</taxon>
    </lineage>
</organism>
<feature type="domain" description="Histidine kinase" evidence="14">
    <location>
        <begin position="316"/>
        <end position="536"/>
    </location>
</feature>
<keyword evidence="6 13" id="KW-0812">Transmembrane</keyword>
<dbReference type="InterPro" id="IPR038318">
    <property type="entry name" value="KdpD_sf"/>
</dbReference>
<comment type="catalytic activity">
    <reaction evidence="1">
        <text>ATP + protein L-histidine = ADP + protein N-phospho-L-histidine.</text>
        <dbReference type="EC" id="2.7.13.3"/>
    </reaction>
</comment>
<dbReference type="InterPro" id="IPR003594">
    <property type="entry name" value="HATPase_dom"/>
</dbReference>
<evidence type="ECO:0000256" key="12">
    <source>
        <dbReference type="ARBA" id="ARBA00023136"/>
    </source>
</evidence>
<gene>
    <name evidence="15" type="ORF">GCM10009107_07350</name>
</gene>
<protein>
    <recommendedName>
        <fullName evidence="3">histidine kinase</fullName>
        <ecNumber evidence="3">2.7.13.3</ecNumber>
    </recommendedName>
</protein>
<feature type="transmembrane region" description="Helical" evidence="13">
    <location>
        <begin position="59"/>
        <end position="92"/>
    </location>
</feature>
<dbReference type="Gene3D" id="1.10.287.130">
    <property type="match status" value="1"/>
</dbReference>
<dbReference type="SMART" id="SM00387">
    <property type="entry name" value="HATPase_c"/>
    <property type="match status" value="1"/>
</dbReference>
<dbReference type="InterPro" id="IPR003661">
    <property type="entry name" value="HisK_dim/P_dom"/>
</dbReference>
<dbReference type="CDD" id="cd00082">
    <property type="entry name" value="HisKA"/>
    <property type="match status" value="1"/>
</dbReference>
<dbReference type="Pfam" id="PF13493">
    <property type="entry name" value="DUF4118"/>
    <property type="match status" value="1"/>
</dbReference>
<reference evidence="16" key="1">
    <citation type="journal article" date="2019" name="Int. J. Syst. Evol. Microbiol.">
        <title>The Global Catalogue of Microorganisms (GCM) 10K type strain sequencing project: providing services to taxonomists for standard genome sequencing and annotation.</title>
        <authorList>
            <consortium name="The Broad Institute Genomics Platform"/>
            <consortium name="The Broad Institute Genome Sequencing Center for Infectious Disease"/>
            <person name="Wu L."/>
            <person name="Ma J."/>
        </authorList>
    </citation>
    <scope>NUCLEOTIDE SEQUENCE [LARGE SCALE GENOMIC DNA]</scope>
    <source>
        <strain evidence="16">JCM 15503</strain>
    </source>
</reference>
<feature type="transmembrane region" description="Helical" evidence="13">
    <location>
        <begin position="29"/>
        <end position="47"/>
    </location>
</feature>
<dbReference type="PROSITE" id="PS50109">
    <property type="entry name" value="HIS_KIN"/>
    <property type="match status" value="1"/>
</dbReference>
<evidence type="ECO:0000256" key="7">
    <source>
        <dbReference type="ARBA" id="ARBA00022741"/>
    </source>
</evidence>
<keyword evidence="12 13" id="KW-0472">Membrane</keyword>
<dbReference type="EC" id="2.7.13.3" evidence="3"/>
<evidence type="ECO:0000259" key="14">
    <source>
        <dbReference type="PROSITE" id="PS50109"/>
    </source>
</evidence>
<dbReference type="EMBL" id="BAAAEW010000004">
    <property type="protein sequence ID" value="GAA0743118.1"/>
    <property type="molecule type" value="Genomic_DNA"/>
</dbReference>
<evidence type="ECO:0000256" key="4">
    <source>
        <dbReference type="ARBA" id="ARBA00022553"/>
    </source>
</evidence>